<evidence type="ECO:0000313" key="3">
    <source>
        <dbReference type="Proteomes" id="UP000663841"/>
    </source>
</evidence>
<gene>
    <name evidence="2" type="ORF">RDB_LOCUS164690</name>
</gene>
<feature type="transmembrane region" description="Helical" evidence="1">
    <location>
        <begin position="309"/>
        <end position="332"/>
    </location>
</feature>
<comment type="caution">
    <text evidence="2">The sequence shown here is derived from an EMBL/GenBank/DDBJ whole genome shotgun (WGS) entry which is preliminary data.</text>
</comment>
<dbReference type="Proteomes" id="UP000663841">
    <property type="component" value="Unassembled WGS sequence"/>
</dbReference>
<proteinExistence type="predicted"/>
<keyword evidence="1" id="KW-0472">Membrane</keyword>
<accession>A0A8H3BVR1</accession>
<name>A0A8H3BVR1_9AGAM</name>
<organism evidence="2 3">
    <name type="scientific">Rhizoctonia solani</name>
    <dbReference type="NCBI Taxonomy" id="456999"/>
    <lineage>
        <taxon>Eukaryota</taxon>
        <taxon>Fungi</taxon>
        <taxon>Dikarya</taxon>
        <taxon>Basidiomycota</taxon>
        <taxon>Agaricomycotina</taxon>
        <taxon>Agaricomycetes</taxon>
        <taxon>Cantharellales</taxon>
        <taxon>Ceratobasidiaceae</taxon>
        <taxon>Rhizoctonia</taxon>
    </lineage>
</organism>
<dbReference type="AlphaFoldDB" id="A0A8H3BVR1"/>
<keyword evidence="1" id="KW-1133">Transmembrane helix</keyword>
<protein>
    <submittedName>
        <fullName evidence="2">Uncharacterized protein</fullName>
    </submittedName>
</protein>
<keyword evidence="1" id="KW-0812">Transmembrane</keyword>
<sequence>MIAATTVGTGYDIGNYISHSPGTDELDPKPIEDINDPKRYFGEITASLSATILALAFVITRIVHLAQHMRVVYYLYARWSTLTVAKRNDVSRSTRQFEAKIQDRKGDTSKPGLHDPEAHWIAAIPPHLKAITAGLLSFLLSLLRTASGFSQILVEQLQGNPNITYWRNNVVMKHFILERGLVWEDEFNNFLDTLSNATGAEKSMVMPAWTQRLTLTLALKSFKDFNGGEDSIPGDLLPVITSYYENLTQVIKDLEVMPENPEEAAFYQIVDGLISGSVLSTRCIIGFAGLILISLSLQDFIHSWPRDRYQWGVITSRFVMGIVLCLLLLLNIGRYQELVVPNDKLNQRAGVFQWLEAFWVLPTIAIAYGVQFLVEIILARFAKKALKRAEASEKPEEIND</sequence>
<reference evidence="2" key="1">
    <citation type="submission" date="2021-01" db="EMBL/GenBank/DDBJ databases">
        <authorList>
            <person name="Kaushik A."/>
        </authorList>
    </citation>
    <scope>NUCLEOTIDE SEQUENCE</scope>
    <source>
        <strain evidence="2">AG3-T5</strain>
    </source>
</reference>
<feature type="transmembrane region" description="Helical" evidence="1">
    <location>
        <begin position="352"/>
        <end position="378"/>
    </location>
</feature>
<dbReference type="EMBL" id="CAJMWW010000314">
    <property type="protein sequence ID" value="CAE6466016.1"/>
    <property type="molecule type" value="Genomic_DNA"/>
</dbReference>
<evidence type="ECO:0000313" key="2">
    <source>
        <dbReference type="EMBL" id="CAE6466016.1"/>
    </source>
</evidence>
<evidence type="ECO:0000256" key="1">
    <source>
        <dbReference type="SAM" id="Phobius"/>
    </source>
</evidence>